<evidence type="ECO:0000256" key="2">
    <source>
        <dbReference type="SAM" id="Phobius"/>
    </source>
</evidence>
<dbReference type="PANTHER" id="PTHR35394:SF5">
    <property type="entry name" value="DUF3176 DOMAIN-CONTAINING PROTEIN"/>
    <property type="match status" value="1"/>
</dbReference>
<name>A0A9P8WLS7_9HYPO</name>
<feature type="compositionally biased region" description="Basic and acidic residues" evidence="1">
    <location>
        <begin position="1"/>
        <end position="10"/>
    </location>
</feature>
<keyword evidence="2" id="KW-0812">Transmembrane</keyword>
<feature type="compositionally biased region" description="Polar residues" evidence="1">
    <location>
        <begin position="15"/>
        <end position="43"/>
    </location>
</feature>
<evidence type="ECO:0000313" key="3">
    <source>
        <dbReference type="EMBL" id="KAH6900788.1"/>
    </source>
</evidence>
<keyword evidence="2" id="KW-1133">Transmembrane helix</keyword>
<proteinExistence type="predicted"/>
<sequence>MAAPPAHDRVLPVASQRSTPASFSPADSTESSFTIQPQPQLQQHEFHQRPNQPPLTPQDAAEQPKSRPPLLRAGSLWLWEIAASILSLACMASIIGVLWSEQGRPLDQWGLGHHMTPTALVSFLGSVCKSSCLLVLTAAISQLKWIHFSLKPQMIIDMETFDAASRGPWGAFMLAVSKHRTTLLATGASLIMITSLLIDPFLQLVFQFPIRLTQVRTNSPNIQTSQVYDPTGLPPRVNSKSYGATKVDAAMQAAILSPIWGTTGAPSMPCSFERCEWPTITTLGVCGTCVNLTDTVQRSCRVNYNDPSSAILCNYTIPSSNVTLNATFGLAGGASSMKPYHTLWSSKATLPNLVEPGTAHIGGVAFVKLDPDLVWEDYIHGKVGSKNMTADPPIVEAMQCNLDLCARTFTNPTFANFSAVPLKGPKTKLVMPVDPWVEIMKNGSTFPTTAMLAELEPASSDHVPLNTTAGFKINLYDYNDILAYLKDLFSVSYASEGAKAQSVTSGDSVVITPNLGLLLSQVTNMTELFESIADSMTEAFRTSANSTEVEGIGMNPRTYIHVRWVWLALPVSLIVLTLVLFILVVLRARALAVPVWKTSSLPLLFCDMEGWSPADKEAAMMSLQELEDRANKMSGRTDGGKNGVLVMSNVI</sequence>
<evidence type="ECO:0000256" key="1">
    <source>
        <dbReference type="SAM" id="MobiDB-lite"/>
    </source>
</evidence>
<feature type="transmembrane region" description="Helical" evidence="2">
    <location>
        <begin position="76"/>
        <end position="99"/>
    </location>
</feature>
<comment type="caution">
    <text evidence="3">The sequence shown here is derived from an EMBL/GenBank/DDBJ whole genome shotgun (WGS) entry which is preliminary data.</text>
</comment>
<accession>A0A9P8WLS7</accession>
<dbReference type="Proteomes" id="UP000777438">
    <property type="component" value="Unassembled WGS sequence"/>
</dbReference>
<keyword evidence="4" id="KW-1185">Reference proteome</keyword>
<gene>
    <name evidence="3" type="ORF">B0T10DRAFT_37477</name>
</gene>
<dbReference type="Pfam" id="PF11374">
    <property type="entry name" value="DUF3176"/>
    <property type="match status" value="1"/>
</dbReference>
<evidence type="ECO:0000313" key="4">
    <source>
        <dbReference type="Proteomes" id="UP000777438"/>
    </source>
</evidence>
<dbReference type="InterPro" id="IPR021514">
    <property type="entry name" value="DUF3176"/>
</dbReference>
<keyword evidence="2" id="KW-0472">Membrane</keyword>
<feature type="region of interest" description="Disordered" evidence="1">
    <location>
        <begin position="1"/>
        <end position="67"/>
    </location>
</feature>
<feature type="transmembrane region" description="Helical" evidence="2">
    <location>
        <begin position="119"/>
        <end position="141"/>
    </location>
</feature>
<dbReference type="EMBL" id="JAGPYM010000001">
    <property type="protein sequence ID" value="KAH6900788.1"/>
    <property type="molecule type" value="Genomic_DNA"/>
</dbReference>
<feature type="transmembrane region" description="Helical" evidence="2">
    <location>
        <begin position="564"/>
        <end position="586"/>
    </location>
</feature>
<organism evidence="3 4">
    <name type="scientific">Thelonectria olida</name>
    <dbReference type="NCBI Taxonomy" id="1576542"/>
    <lineage>
        <taxon>Eukaryota</taxon>
        <taxon>Fungi</taxon>
        <taxon>Dikarya</taxon>
        <taxon>Ascomycota</taxon>
        <taxon>Pezizomycotina</taxon>
        <taxon>Sordariomycetes</taxon>
        <taxon>Hypocreomycetidae</taxon>
        <taxon>Hypocreales</taxon>
        <taxon>Nectriaceae</taxon>
        <taxon>Thelonectria</taxon>
    </lineage>
</organism>
<reference evidence="3 4" key="1">
    <citation type="journal article" date="2021" name="Nat. Commun.">
        <title>Genetic determinants of endophytism in the Arabidopsis root mycobiome.</title>
        <authorList>
            <person name="Mesny F."/>
            <person name="Miyauchi S."/>
            <person name="Thiergart T."/>
            <person name="Pickel B."/>
            <person name="Atanasova L."/>
            <person name="Karlsson M."/>
            <person name="Huettel B."/>
            <person name="Barry K.W."/>
            <person name="Haridas S."/>
            <person name="Chen C."/>
            <person name="Bauer D."/>
            <person name="Andreopoulos W."/>
            <person name="Pangilinan J."/>
            <person name="LaButti K."/>
            <person name="Riley R."/>
            <person name="Lipzen A."/>
            <person name="Clum A."/>
            <person name="Drula E."/>
            <person name="Henrissat B."/>
            <person name="Kohler A."/>
            <person name="Grigoriev I.V."/>
            <person name="Martin F.M."/>
            <person name="Hacquard S."/>
        </authorList>
    </citation>
    <scope>NUCLEOTIDE SEQUENCE [LARGE SCALE GENOMIC DNA]</scope>
    <source>
        <strain evidence="3 4">MPI-CAGE-CH-0241</strain>
    </source>
</reference>
<protein>
    <submittedName>
        <fullName evidence="3">Uncharacterized protein</fullName>
    </submittedName>
</protein>
<dbReference type="PANTHER" id="PTHR35394">
    <property type="entry name" value="DUF3176 DOMAIN-CONTAINING PROTEIN"/>
    <property type="match status" value="1"/>
</dbReference>
<dbReference type="AlphaFoldDB" id="A0A9P8WLS7"/>
<dbReference type="OrthoDB" id="5376804at2759"/>
<feature type="transmembrane region" description="Helical" evidence="2">
    <location>
        <begin position="183"/>
        <end position="206"/>
    </location>
</feature>